<comment type="similarity">
    <text evidence="2">Belongs to the bacterial solute-binding protein 5 family.</text>
</comment>
<dbReference type="PANTHER" id="PTHR30290:SF10">
    <property type="entry name" value="PERIPLASMIC OLIGOPEPTIDE-BINDING PROTEIN-RELATED"/>
    <property type="match status" value="1"/>
</dbReference>
<accession>A0A4S3TN06</accession>
<dbReference type="PANTHER" id="PTHR30290">
    <property type="entry name" value="PERIPLASMIC BINDING COMPONENT OF ABC TRANSPORTER"/>
    <property type="match status" value="1"/>
</dbReference>
<protein>
    <submittedName>
        <fullName evidence="6">Peptide ABC transporter substrate-binding protein</fullName>
    </submittedName>
</protein>
<comment type="subcellular location">
    <subcellularLocation>
        <location evidence="1">Cell envelope</location>
    </subcellularLocation>
</comment>
<evidence type="ECO:0000256" key="3">
    <source>
        <dbReference type="ARBA" id="ARBA00022448"/>
    </source>
</evidence>
<keyword evidence="3" id="KW-0813">Transport</keyword>
<dbReference type="Proteomes" id="UP000318864">
    <property type="component" value="Unassembled WGS sequence"/>
</dbReference>
<keyword evidence="4" id="KW-0732">Signal</keyword>
<evidence type="ECO:0000313" key="6">
    <source>
        <dbReference type="EMBL" id="THE63938.1"/>
    </source>
</evidence>
<evidence type="ECO:0000256" key="4">
    <source>
        <dbReference type="ARBA" id="ARBA00022729"/>
    </source>
</evidence>
<dbReference type="PIRSF" id="PIRSF002741">
    <property type="entry name" value="MppA"/>
    <property type="match status" value="1"/>
</dbReference>
<dbReference type="Gene3D" id="3.10.105.10">
    <property type="entry name" value="Dipeptide-binding Protein, Domain 3"/>
    <property type="match status" value="1"/>
</dbReference>
<dbReference type="InterPro" id="IPR039424">
    <property type="entry name" value="SBP_5"/>
</dbReference>
<evidence type="ECO:0000313" key="7">
    <source>
        <dbReference type="Proteomes" id="UP000318864"/>
    </source>
</evidence>
<dbReference type="AlphaFoldDB" id="A0A4S3TN06"/>
<dbReference type="InterPro" id="IPR030678">
    <property type="entry name" value="Peptide/Ni-bd"/>
</dbReference>
<dbReference type="GO" id="GO:0042597">
    <property type="term" value="C:periplasmic space"/>
    <property type="evidence" value="ECO:0007669"/>
    <property type="project" value="UniProtKB-ARBA"/>
</dbReference>
<keyword evidence="7" id="KW-1185">Reference proteome</keyword>
<sequence>MGLHSDPTDDDWDAFDYVVPYFTQVVEPLVGVSSDVEPEPLLATDWTAIDDTTWEFDLREGVTFHDGTDLTAADVVASFEATFDHWPWVDGWTGLDPGSTTAVDETTVRFETTDPFPAFPGAISHHYFAIQNHDAADAPVGTGPFEVDTTEDGEVRLVAFEQYRNETPEPSALTFRHLEDDTTRVLSLENGDIDIAHDVPKDQAAAVDEHPETTIQTQVGNHAGLVAVNLYKSPTDDEGLRRALNWAVDQAELVETVLDGIGMPARGPFSSSIPWSIHEELPAYGPDRDRARELVDDSSYDGEELSMLVDSEDGDDSRIAEVLQNWFDEIGVATEIVQVDPASFYDTFVAGEANLTIVGFGSNSAASDYLVRAMFHSRGSDNYQRYEADGTGVYNPGDEVDRLIEDGYRAETGAEKREYYGEVQRRVLETGAIVPLYYDEYVLGTRASVSGIETHPIDKMLEWTELSRTARGDDGA</sequence>
<comment type="caution">
    <text evidence="6">The sequence shown here is derived from an EMBL/GenBank/DDBJ whole genome shotgun (WGS) entry which is preliminary data.</text>
</comment>
<gene>
    <name evidence="6" type="ORF">D8Y22_16040</name>
</gene>
<dbReference type="GO" id="GO:0043190">
    <property type="term" value="C:ATP-binding cassette (ABC) transporter complex"/>
    <property type="evidence" value="ECO:0007669"/>
    <property type="project" value="InterPro"/>
</dbReference>
<dbReference type="Pfam" id="PF00496">
    <property type="entry name" value="SBP_bac_5"/>
    <property type="match status" value="1"/>
</dbReference>
<feature type="domain" description="Solute-binding protein family 5" evidence="5">
    <location>
        <begin position="37"/>
        <end position="381"/>
    </location>
</feature>
<dbReference type="GO" id="GO:1904680">
    <property type="term" value="F:peptide transmembrane transporter activity"/>
    <property type="evidence" value="ECO:0007669"/>
    <property type="project" value="TreeGrafter"/>
</dbReference>
<dbReference type="EMBL" id="RBZW01000055">
    <property type="protein sequence ID" value="THE63938.1"/>
    <property type="molecule type" value="Genomic_DNA"/>
</dbReference>
<name>A0A4S3TN06_9EURY</name>
<dbReference type="Gene3D" id="3.40.190.10">
    <property type="entry name" value="Periplasmic binding protein-like II"/>
    <property type="match status" value="1"/>
</dbReference>
<reference evidence="6 7" key="1">
    <citation type="submission" date="2018-10" db="EMBL/GenBank/DDBJ databases">
        <title>Natronolimnobius sp. XQ-INN 246 isolated from Inner Mongolia Autonomous Region of China.</title>
        <authorList>
            <person name="Xue Q."/>
        </authorList>
    </citation>
    <scope>NUCLEOTIDE SEQUENCE [LARGE SCALE GENOMIC DNA]</scope>
    <source>
        <strain evidence="6 7">XQ-INN 246</strain>
    </source>
</reference>
<evidence type="ECO:0000256" key="2">
    <source>
        <dbReference type="ARBA" id="ARBA00005695"/>
    </source>
</evidence>
<dbReference type="GO" id="GO:0015833">
    <property type="term" value="P:peptide transport"/>
    <property type="evidence" value="ECO:0007669"/>
    <property type="project" value="TreeGrafter"/>
</dbReference>
<proteinExistence type="inferred from homology"/>
<evidence type="ECO:0000256" key="1">
    <source>
        <dbReference type="ARBA" id="ARBA00004196"/>
    </source>
</evidence>
<evidence type="ECO:0000259" key="5">
    <source>
        <dbReference type="Pfam" id="PF00496"/>
    </source>
</evidence>
<dbReference type="InterPro" id="IPR000914">
    <property type="entry name" value="SBP_5_dom"/>
</dbReference>
<dbReference type="SUPFAM" id="SSF53850">
    <property type="entry name" value="Periplasmic binding protein-like II"/>
    <property type="match status" value="1"/>
</dbReference>
<organism evidence="6 7">
    <name type="scientific">Salinadaptatus halalkaliphilus</name>
    <dbReference type="NCBI Taxonomy" id="2419781"/>
    <lineage>
        <taxon>Archaea</taxon>
        <taxon>Methanobacteriati</taxon>
        <taxon>Methanobacteriota</taxon>
        <taxon>Stenosarchaea group</taxon>
        <taxon>Halobacteria</taxon>
        <taxon>Halobacteriales</taxon>
        <taxon>Natrialbaceae</taxon>
        <taxon>Salinadaptatus</taxon>
    </lineage>
</organism>